<feature type="binding site" evidence="13">
    <location>
        <position position="185"/>
    </location>
    <ligand>
        <name>iminosuccinate</name>
        <dbReference type="ChEBI" id="CHEBI:77875"/>
    </ligand>
</feature>
<keyword evidence="9 13" id="KW-0408">Iron</keyword>
<dbReference type="RefSeq" id="WP_095579051.1">
    <property type="nucleotide sequence ID" value="NZ_JAJQQQ010000004.1"/>
</dbReference>
<comment type="function">
    <text evidence="1 13">Catalyzes the condensation of iminoaspartate with dihydroxyacetone phosphate to form quinolinate.</text>
</comment>
<keyword evidence="15" id="KW-1185">Reference proteome</keyword>
<keyword evidence="5 13" id="KW-0963">Cytoplasm</keyword>
<comment type="caution">
    <text evidence="14">The sequence shown here is derived from an EMBL/GenBank/DDBJ whole genome shotgun (WGS) entry which is preliminary data.</text>
</comment>
<dbReference type="EMBL" id="NSJV01000078">
    <property type="protein sequence ID" value="PAU50168.1"/>
    <property type="molecule type" value="Genomic_DNA"/>
</dbReference>
<keyword evidence="6 13" id="KW-0662">Pyridine nucleotide biosynthesis</keyword>
<dbReference type="InterPro" id="IPR003473">
    <property type="entry name" value="NadA"/>
</dbReference>
<feature type="binding site" evidence="13">
    <location>
        <position position="298"/>
    </location>
    <ligand>
        <name>iminosuccinate</name>
        <dbReference type="ChEBI" id="CHEBI:77875"/>
    </ligand>
</feature>
<dbReference type="NCBIfam" id="NF006883">
    <property type="entry name" value="PRK09375.2-4"/>
    <property type="match status" value="1"/>
</dbReference>
<dbReference type="InterPro" id="IPR036094">
    <property type="entry name" value="NadA_sf"/>
</dbReference>
<dbReference type="GO" id="GO:0034628">
    <property type="term" value="P:'de novo' NAD+ biosynthetic process from L-aspartate"/>
    <property type="evidence" value="ECO:0007669"/>
    <property type="project" value="TreeGrafter"/>
</dbReference>
<dbReference type="HAMAP" id="MF_00569">
    <property type="entry name" value="NadA_type3"/>
    <property type="match status" value="1"/>
</dbReference>
<protein>
    <recommendedName>
        <fullName evidence="12 13">Quinolinate synthase</fullName>
        <ecNumber evidence="3 13">2.5.1.72</ecNumber>
    </recommendedName>
</protein>
<sequence length="395" mass="42987">MTTAQTLDFQAPTPSPLALLLLGRESDPRSERGVECPGDLPAPSDPDLVERARAAKAKLGDKVFVLGHHYQRDEVIEFADVTGDSFKLARDAAARPDAEYIVFCGVHFMAESADILTTADQQVVLPDLAAGCSMADMATAEQVAECWDVLTEAGVADVTVPVSYMNSSADIKAFTGKHGGTICTSSNAERALNWAFEQGEKVLFLPDQHLGRNTAVRDMGMSLDDCVLYNPHKPNGGLTAEELRGAKMILWRGHCSVHGRFSLESVRDVRERIPGVNVLVHPECRHEVVAAADYVGSTEYIIKTLEAAPAGSKWAIGTELNLVRRLANRFAGEGKEIVFLDKTVCFCSTMNRIDLPHLVWALESLAEGKVVNRIEVDPEVASFSKLALERMLALP</sequence>
<dbReference type="NCBIfam" id="TIGR00550">
    <property type="entry name" value="nadA"/>
    <property type="match status" value="1"/>
</dbReference>
<evidence type="ECO:0000256" key="2">
    <source>
        <dbReference type="ARBA" id="ARBA00005065"/>
    </source>
</evidence>
<evidence type="ECO:0000256" key="5">
    <source>
        <dbReference type="ARBA" id="ARBA00022490"/>
    </source>
</evidence>
<comment type="subcellular location">
    <subcellularLocation>
        <location evidence="13">Cytoplasm</location>
    </subcellularLocation>
</comment>
<dbReference type="UniPathway" id="UPA00253">
    <property type="reaction ID" value="UER00327"/>
</dbReference>
<dbReference type="Gene3D" id="3.40.50.10800">
    <property type="entry name" value="NadA-like"/>
    <property type="match status" value="3"/>
</dbReference>
<evidence type="ECO:0000256" key="6">
    <source>
        <dbReference type="ARBA" id="ARBA00022642"/>
    </source>
</evidence>
<evidence type="ECO:0000256" key="3">
    <source>
        <dbReference type="ARBA" id="ARBA00012669"/>
    </source>
</evidence>
<organism evidence="14 15">
    <name type="scientific">Streptomyces albireticuli</name>
    <dbReference type="NCBI Taxonomy" id="1940"/>
    <lineage>
        <taxon>Bacteria</taxon>
        <taxon>Bacillati</taxon>
        <taxon>Actinomycetota</taxon>
        <taxon>Actinomycetes</taxon>
        <taxon>Kitasatosporales</taxon>
        <taxon>Streptomycetaceae</taxon>
        <taxon>Streptomyces</taxon>
    </lineage>
</organism>
<evidence type="ECO:0000256" key="4">
    <source>
        <dbReference type="ARBA" id="ARBA00022485"/>
    </source>
</evidence>
<feature type="binding site" evidence="13">
    <location>
        <position position="347"/>
    </location>
    <ligand>
        <name>[4Fe-4S] cluster</name>
        <dbReference type="ChEBI" id="CHEBI:49883"/>
    </ligand>
</feature>
<dbReference type="Proteomes" id="UP000218944">
    <property type="component" value="Unassembled WGS sequence"/>
</dbReference>
<keyword evidence="4 13" id="KW-0004">4Fe-4S</keyword>
<feature type="binding site" evidence="13">
    <location>
        <position position="68"/>
    </location>
    <ligand>
        <name>iminosuccinate</name>
        <dbReference type="ChEBI" id="CHEBI:77875"/>
    </ligand>
</feature>
<evidence type="ECO:0000256" key="12">
    <source>
        <dbReference type="ARBA" id="ARBA00073059"/>
    </source>
</evidence>
<keyword evidence="7 13" id="KW-0808">Transferase</keyword>
<evidence type="ECO:0000256" key="10">
    <source>
        <dbReference type="ARBA" id="ARBA00023014"/>
    </source>
</evidence>
<dbReference type="GO" id="GO:0046872">
    <property type="term" value="F:metal ion binding"/>
    <property type="evidence" value="ECO:0007669"/>
    <property type="project" value="UniProtKB-KW"/>
</dbReference>
<evidence type="ECO:0000256" key="11">
    <source>
        <dbReference type="ARBA" id="ARBA00050125"/>
    </source>
</evidence>
<feature type="binding site" evidence="13">
    <location>
        <position position="132"/>
    </location>
    <ligand>
        <name>[4Fe-4S] cluster</name>
        <dbReference type="ChEBI" id="CHEBI:49883"/>
    </ligand>
</feature>
<comment type="pathway">
    <text evidence="2 13">Cofactor biosynthesis; NAD(+) biosynthesis; quinolinate from iminoaspartate: step 1/1.</text>
</comment>
<comment type="similarity">
    <text evidence="13">Belongs to the quinolinate synthase family. Type 3 subfamily.</text>
</comment>
<dbReference type="SUPFAM" id="SSF142754">
    <property type="entry name" value="NadA-like"/>
    <property type="match status" value="1"/>
</dbReference>
<keyword evidence="8 13" id="KW-0479">Metal-binding</keyword>
<proteinExistence type="inferred from homology"/>
<dbReference type="PANTHER" id="PTHR30573:SF0">
    <property type="entry name" value="QUINOLINATE SYNTHASE, CHLOROPLASTIC"/>
    <property type="match status" value="1"/>
</dbReference>
<dbReference type="PANTHER" id="PTHR30573">
    <property type="entry name" value="QUINOLINATE SYNTHETASE A"/>
    <property type="match status" value="1"/>
</dbReference>
<evidence type="ECO:0000256" key="1">
    <source>
        <dbReference type="ARBA" id="ARBA00003791"/>
    </source>
</evidence>
<accession>A0A2A2DCG3</accession>
<feature type="binding site" evidence="13">
    <location>
        <position position="255"/>
    </location>
    <ligand>
        <name>[4Fe-4S] cluster</name>
        <dbReference type="ChEBI" id="CHEBI:49883"/>
    </ligand>
</feature>
<dbReference type="FunFam" id="3.40.50.10800:FF:000001">
    <property type="entry name" value="Quinolinate synthase A"/>
    <property type="match status" value="1"/>
</dbReference>
<dbReference type="EC" id="2.5.1.72" evidence="3 13"/>
<dbReference type="AlphaFoldDB" id="A0A2A2DCG3"/>
<feature type="binding site" evidence="13">
    <location>
        <begin position="164"/>
        <end position="166"/>
    </location>
    <ligand>
        <name>iminosuccinate</name>
        <dbReference type="ChEBI" id="CHEBI:77875"/>
    </ligand>
</feature>
<dbReference type="GO" id="GO:0008987">
    <property type="term" value="F:quinolinate synthetase A activity"/>
    <property type="evidence" value="ECO:0007669"/>
    <property type="project" value="UniProtKB-UniRule"/>
</dbReference>
<evidence type="ECO:0000256" key="9">
    <source>
        <dbReference type="ARBA" id="ARBA00023004"/>
    </source>
</evidence>
<gene>
    <name evidence="13" type="primary">nadA</name>
    <name evidence="14" type="ORF">CK936_03990</name>
</gene>
<feature type="binding site" evidence="13">
    <location>
        <position position="85"/>
    </location>
    <ligand>
        <name>iminosuccinate</name>
        <dbReference type="ChEBI" id="CHEBI:77875"/>
    </ligand>
</feature>
<dbReference type="GO" id="GO:0051539">
    <property type="term" value="F:4 iron, 4 sulfur cluster binding"/>
    <property type="evidence" value="ECO:0007669"/>
    <property type="project" value="UniProtKB-KW"/>
</dbReference>
<keyword evidence="10 13" id="KW-0411">Iron-sulfur</keyword>
<evidence type="ECO:0000313" key="15">
    <source>
        <dbReference type="Proteomes" id="UP000218944"/>
    </source>
</evidence>
<evidence type="ECO:0000313" key="14">
    <source>
        <dbReference type="EMBL" id="PAU50168.1"/>
    </source>
</evidence>
<evidence type="ECO:0000256" key="7">
    <source>
        <dbReference type="ARBA" id="ARBA00022679"/>
    </source>
</evidence>
<evidence type="ECO:0000256" key="8">
    <source>
        <dbReference type="ARBA" id="ARBA00022723"/>
    </source>
</evidence>
<comment type="catalytic activity">
    <reaction evidence="11">
        <text>iminosuccinate + dihydroxyacetone phosphate = quinolinate + phosphate + 2 H2O + H(+)</text>
        <dbReference type="Rhea" id="RHEA:25888"/>
        <dbReference type="ChEBI" id="CHEBI:15377"/>
        <dbReference type="ChEBI" id="CHEBI:15378"/>
        <dbReference type="ChEBI" id="CHEBI:29959"/>
        <dbReference type="ChEBI" id="CHEBI:43474"/>
        <dbReference type="ChEBI" id="CHEBI:57642"/>
        <dbReference type="ChEBI" id="CHEBI:77875"/>
        <dbReference type="EC" id="2.5.1.72"/>
    </reaction>
    <physiologicalReaction direction="left-to-right" evidence="11">
        <dbReference type="Rhea" id="RHEA:25889"/>
    </physiologicalReaction>
</comment>
<dbReference type="Pfam" id="PF02445">
    <property type="entry name" value="NadA"/>
    <property type="match status" value="1"/>
</dbReference>
<dbReference type="InterPro" id="IPR023515">
    <property type="entry name" value="Quinolinate_synth_A_type3"/>
</dbReference>
<reference evidence="14 15" key="1">
    <citation type="submission" date="2017-08" db="EMBL/GenBank/DDBJ databases">
        <title>Genome sequence of Streptomyces albireticuli NRRL B-1670.</title>
        <authorList>
            <person name="Graham D.E."/>
            <person name="Mahan K.M."/>
            <person name="Klingeman D.M."/>
            <person name="Hettich R.L."/>
            <person name="Parry R.J."/>
            <person name="Spain J.C."/>
        </authorList>
    </citation>
    <scope>NUCLEOTIDE SEQUENCE [LARGE SCALE GENOMIC DNA]</scope>
    <source>
        <strain evidence="14 15">NRRL B-1670</strain>
    </source>
</reference>
<feature type="binding site" evidence="13">
    <location>
        <begin position="281"/>
        <end position="283"/>
    </location>
    <ligand>
        <name>iminosuccinate</name>
        <dbReference type="ChEBI" id="CHEBI:77875"/>
    </ligand>
</feature>
<dbReference type="NCBIfam" id="NF006881">
    <property type="entry name" value="PRK09375.2-2"/>
    <property type="match status" value="1"/>
</dbReference>
<dbReference type="GO" id="GO:0005829">
    <property type="term" value="C:cytosol"/>
    <property type="evidence" value="ECO:0007669"/>
    <property type="project" value="TreeGrafter"/>
</dbReference>
<name>A0A2A2DCG3_9ACTN</name>
<evidence type="ECO:0000256" key="13">
    <source>
        <dbReference type="HAMAP-Rule" id="MF_00569"/>
    </source>
</evidence>
<comment type="cofactor">
    <cofactor evidence="13">
        <name>[4Fe-4S] cluster</name>
        <dbReference type="ChEBI" id="CHEBI:49883"/>
    </cofactor>
    <text evidence="13">Binds 1 [4Fe-4S] cluster per subunit.</text>
</comment>